<evidence type="ECO:0000256" key="2">
    <source>
        <dbReference type="ARBA" id="ARBA00008664"/>
    </source>
</evidence>
<evidence type="ECO:0000259" key="8">
    <source>
        <dbReference type="PROSITE" id="PS50035"/>
    </source>
</evidence>
<evidence type="ECO:0000256" key="1">
    <source>
        <dbReference type="ARBA" id="ARBA00000798"/>
    </source>
</evidence>
<dbReference type="SUPFAM" id="SSF56024">
    <property type="entry name" value="Phospholipase D/nuclease"/>
    <property type="match status" value="2"/>
</dbReference>
<evidence type="ECO:0000256" key="3">
    <source>
        <dbReference type="ARBA" id="ARBA00012027"/>
    </source>
</evidence>
<feature type="chain" id="PRO_5014908728" description="phospholipase D" evidence="7">
    <location>
        <begin position="33"/>
        <end position="433"/>
    </location>
</feature>
<dbReference type="EMBL" id="PFFQ01000041">
    <property type="protein sequence ID" value="PIW16051.1"/>
    <property type="molecule type" value="Genomic_DNA"/>
</dbReference>
<dbReference type="GO" id="GO:0004630">
    <property type="term" value="F:phospholipase D activity"/>
    <property type="evidence" value="ECO:0007669"/>
    <property type="project" value="UniProtKB-EC"/>
</dbReference>
<dbReference type="PANTHER" id="PTHR43856:SF1">
    <property type="entry name" value="MITOCHONDRIAL CARDIOLIPIN HYDROLASE"/>
    <property type="match status" value="1"/>
</dbReference>
<keyword evidence="7" id="KW-0732">Signal</keyword>
<evidence type="ECO:0000256" key="4">
    <source>
        <dbReference type="ARBA" id="ARBA00022801"/>
    </source>
</evidence>
<comment type="caution">
    <text evidence="9">The sequence shown here is derived from an EMBL/GenBank/DDBJ whole genome shotgun (WGS) entry which is preliminary data.</text>
</comment>
<evidence type="ECO:0000256" key="5">
    <source>
        <dbReference type="ARBA" id="ARBA00022963"/>
    </source>
</evidence>
<dbReference type="GO" id="GO:0006793">
    <property type="term" value="P:phosphorus metabolic process"/>
    <property type="evidence" value="ECO:0007669"/>
    <property type="project" value="UniProtKB-ARBA"/>
</dbReference>
<feature type="domain" description="PLD phosphodiesterase" evidence="8">
    <location>
        <begin position="331"/>
        <end position="358"/>
    </location>
</feature>
<accession>A0A2M7G2P1</accession>
<evidence type="ECO:0000313" key="10">
    <source>
        <dbReference type="Proteomes" id="UP000231019"/>
    </source>
</evidence>
<dbReference type="Pfam" id="PF13091">
    <property type="entry name" value="PLDc_2"/>
    <property type="match status" value="2"/>
</dbReference>
<proteinExistence type="inferred from homology"/>
<keyword evidence="4" id="KW-0378">Hydrolase</keyword>
<evidence type="ECO:0000256" key="7">
    <source>
        <dbReference type="SAM" id="SignalP"/>
    </source>
</evidence>
<dbReference type="CDD" id="cd09116">
    <property type="entry name" value="PLDc_Nuc_like"/>
    <property type="match status" value="1"/>
</dbReference>
<dbReference type="InterPro" id="IPR025202">
    <property type="entry name" value="PLD-like_dom"/>
</dbReference>
<dbReference type="PROSITE" id="PS51257">
    <property type="entry name" value="PROKAR_LIPOPROTEIN"/>
    <property type="match status" value="1"/>
</dbReference>
<comment type="catalytic activity">
    <reaction evidence="1">
        <text>a 1,2-diacyl-sn-glycero-3-phosphocholine + H2O = a 1,2-diacyl-sn-glycero-3-phosphate + choline + H(+)</text>
        <dbReference type="Rhea" id="RHEA:14445"/>
        <dbReference type="ChEBI" id="CHEBI:15354"/>
        <dbReference type="ChEBI" id="CHEBI:15377"/>
        <dbReference type="ChEBI" id="CHEBI:15378"/>
        <dbReference type="ChEBI" id="CHEBI:57643"/>
        <dbReference type="ChEBI" id="CHEBI:58608"/>
        <dbReference type="EC" id="3.1.4.4"/>
    </reaction>
</comment>
<name>A0A2M7G2P1_9BACT</name>
<dbReference type="InterPro" id="IPR051406">
    <property type="entry name" value="PLD_domain"/>
</dbReference>
<feature type="domain" description="PLD phosphodiesterase" evidence="8">
    <location>
        <begin position="171"/>
        <end position="198"/>
    </location>
</feature>
<dbReference type="PROSITE" id="PS50035">
    <property type="entry name" value="PLD"/>
    <property type="match status" value="2"/>
</dbReference>
<reference evidence="9 10" key="1">
    <citation type="submission" date="2017-09" db="EMBL/GenBank/DDBJ databases">
        <title>Depth-based differentiation of microbial function through sediment-hosted aquifers and enrichment of novel symbionts in the deep terrestrial subsurface.</title>
        <authorList>
            <person name="Probst A.J."/>
            <person name="Ladd B."/>
            <person name="Jarett J.K."/>
            <person name="Geller-Mcgrath D.E."/>
            <person name="Sieber C.M."/>
            <person name="Emerson J.B."/>
            <person name="Anantharaman K."/>
            <person name="Thomas B.C."/>
            <person name="Malmstrom R."/>
            <person name="Stieglmeier M."/>
            <person name="Klingl A."/>
            <person name="Woyke T."/>
            <person name="Ryan C.M."/>
            <person name="Banfield J.F."/>
        </authorList>
    </citation>
    <scope>NUCLEOTIDE SEQUENCE [LARGE SCALE GENOMIC DNA]</scope>
    <source>
        <strain evidence="9">CG17_big_fil_post_rev_8_21_14_2_50_48_46</strain>
    </source>
</reference>
<protein>
    <recommendedName>
        <fullName evidence="3">phospholipase D</fullName>
        <ecNumber evidence="3">3.1.4.4</ecNumber>
    </recommendedName>
</protein>
<dbReference type="AlphaFoldDB" id="A0A2M7G2P1"/>
<dbReference type="GO" id="GO:0016891">
    <property type="term" value="F:RNA endonuclease activity producing 5'-phosphomonoesters, hydrolytic mechanism"/>
    <property type="evidence" value="ECO:0007669"/>
    <property type="project" value="TreeGrafter"/>
</dbReference>
<dbReference type="EC" id="3.1.4.4" evidence="3"/>
<keyword evidence="5" id="KW-0442">Lipid degradation</keyword>
<keyword evidence="6" id="KW-0443">Lipid metabolism</keyword>
<evidence type="ECO:0000256" key="6">
    <source>
        <dbReference type="ARBA" id="ARBA00023098"/>
    </source>
</evidence>
<dbReference type="InterPro" id="IPR001736">
    <property type="entry name" value="PLipase_D/transphosphatidylase"/>
</dbReference>
<dbReference type="Proteomes" id="UP000231019">
    <property type="component" value="Unassembled WGS sequence"/>
</dbReference>
<sequence>MRRGYLQMKSLKKSVLAILSLAMVGCGAPQMAGQFPVQIQQSMAVRSMSAPMMRAQSATANTRLPFLAMFNNAYKGLLAENEAIGRSNPQNVDRYFIGLIDSAQKTIDGAFYDIDDPDAVNAFVRAAKRGVRVRLVTEHDSLMDKHNPTVPRQSIAALRAAGIEIHDDGNHAGLMHNKFMVVDNGTVWTGSLNLTTSSIFHHNNNSVMIRSPQLAANFNAEFQRMFEQGIYGPNPHSIPNPEVNVSGIRIRTFFSPGGSAVDAIKAELSKATKNIRFMAFSMTDKNILQIMLNKKAAGVKVEGVFDSCLIPQYSIYWELKKNGILALGDGNQALMHHKVMIIDDKTVVTGSFNFSKNAQNNNNENALIIDSPAIAKQYVDEYYKVRTAAFDNKNLPPYDHPACNKRSAAPASPAAAPTLSAMSVLEPIWLDRE</sequence>
<dbReference type="Gene3D" id="3.30.870.10">
    <property type="entry name" value="Endonuclease Chain A"/>
    <property type="match status" value="2"/>
</dbReference>
<gene>
    <name evidence="9" type="ORF">COW36_15170</name>
</gene>
<evidence type="ECO:0000313" key="9">
    <source>
        <dbReference type="EMBL" id="PIW16051.1"/>
    </source>
</evidence>
<dbReference type="GO" id="GO:0016042">
    <property type="term" value="P:lipid catabolic process"/>
    <property type="evidence" value="ECO:0007669"/>
    <property type="project" value="UniProtKB-KW"/>
</dbReference>
<dbReference type="SMART" id="SM00155">
    <property type="entry name" value="PLDc"/>
    <property type="match status" value="2"/>
</dbReference>
<dbReference type="PANTHER" id="PTHR43856">
    <property type="entry name" value="CARDIOLIPIN HYDROLASE"/>
    <property type="match status" value="1"/>
</dbReference>
<comment type="similarity">
    <text evidence="2">Belongs to the phospholipase D family.</text>
</comment>
<feature type="signal peptide" evidence="7">
    <location>
        <begin position="1"/>
        <end position="32"/>
    </location>
</feature>
<organism evidence="9 10">
    <name type="scientific">bacterium (Candidatus Blackallbacteria) CG17_big_fil_post_rev_8_21_14_2_50_48_46</name>
    <dbReference type="NCBI Taxonomy" id="2014261"/>
    <lineage>
        <taxon>Bacteria</taxon>
        <taxon>Candidatus Blackallbacteria</taxon>
    </lineage>
</organism>